<keyword evidence="1" id="KW-0472">Membrane</keyword>
<keyword evidence="1" id="KW-0812">Transmembrane</keyword>
<evidence type="ECO:0000313" key="3">
    <source>
        <dbReference type="Proteomes" id="UP001596516"/>
    </source>
</evidence>
<keyword evidence="3" id="KW-1185">Reference proteome</keyword>
<evidence type="ECO:0000256" key="1">
    <source>
        <dbReference type="SAM" id="Phobius"/>
    </source>
</evidence>
<dbReference type="Proteomes" id="UP001596516">
    <property type="component" value="Unassembled WGS sequence"/>
</dbReference>
<evidence type="ECO:0000313" key="2">
    <source>
        <dbReference type="EMBL" id="MFC7703058.1"/>
    </source>
</evidence>
<feature type="transmembrane region" description="Helical" evidence="1">
    <location>
        <begin position="136"/>
        <end position="153"/>
    </location>
</feature>
<organism evidence="2 3">
    <name type="scientific">Plastorhodobacter daqingensis</name>
    <dbReference type="NCBI Taxonomy" id="1387281"/>
    <lineage>
        <taxon>Bacteria</taxon>
        <taxon>Pseudomonadati</taxon>
        <taxon>Pseudomonadota</taxon>
        <taxon>Alphaproteobacteria</taxon>
        <taxon>Rhodobacterales</taxon>
        <taxon>Paracoccaceae</taxon>
        <taxon>Plastorhodobacter</taxon>
    </lineage>
</organism>
<dbReference type="PANTHER" id="PTHR31168:SF1">
    <property type="entry name" value="DUF599 FAMILY PROTEIN"/>
    <property type="match status" value="1"/>
</dbReference>
<dbReference type="RefSeq" id="WP_377398567.1">
    <property type="nucleotide sequence ID" value="NZ_JBHTFQ010000001.1"/>
</dbReference>
<feature type="transmembrane region" description="Helical" evidence="1">
    <location>
        <begin position="79"/>
        <end position="96"/>
    </location>
</feature>
<feature type="transmembrane region" description="Helical" evidence="1">
    <location>
        <begin position="6"/>
        <end position="30"/>
    </location>
</feature>
<accession>A0ABW2UGF3</accession>
<feature type="transmembrane region" description="Helical" evidence="1">
    <location>
        <begin position="187"/>
        <end position="215"/>
    </location>
</feature>
<gene>
    <name evidence="2" type="ORF">ACFQXB_02475</name>
</gene>
<protein>
    <submittedName>
        <fullName evidence="2">DUF599 domain-containing protein</fullName>
    </submittedName>
</protein>
<keyword evidence="1" id="KW-1133">Transmembrane helix</keyword>
<dbReference type="EMBL" id="JBHTFQ010000001">
    <property type="protein sequence ID" value="MFC7703058.1"/>
    <property type="molecule type" value="Genomic_DNA"/>
</dbReference>
<dbReference type="Pfam" id="PF04654">
    <property type="entry name" value="DUF599"/>
    <property type="match status" value="1"/>
</dbReference>
<dbReference type="InterPro" id="IPR006747">
    <property type="entry name" value="DUF599"/>
</dbReference>
<feature type="transmembrane region" description="Helical" evidence="1">
    <location>
        <begin position="108"/>
        <end position="129"/>
    </location>
</feature>
<dbReference type="PANTHER" id="PTHR31168">
    <property type="entry name" value="OS02G0292800 PROTEIN"/>
    <property type="match status" value="1"/>
</dbReference>
<proteinExistence type="predicted"/>
<reference evidence="3" key="1">
    <citation type="journal article" date="2019" name="Int. J. Syst. Evol. Microbiol.">
        <title>The Global Catalogue of Microorganisms (GCM) 10K type strain sequencing project: providing services to taxonomists for standard genome sequencing and annotation.</title>
        <authorList>
            <consortium name="The Broad Institute Genomics Platform"/>
            <consortium name="The Broad Institute Genome Sequencing Center for Infectious Disease"/>
            <person name="Wu L."/>
            <person name="Ma J."/>
        </authorList>
    </citation>
    <scope>NUCLEOTIDE SEQUENCE [LARGE SCALE GENOMIC DNA]</scope>
    <source>
        <strain evidence="3">CGMCC 1.12750</strain>
    </source>
</reference>
<name>A0ABW2UGF3_9RHOB</name>
<comment type="caution">
    <text evidence="2">The sequence shown here is derived from an EMBL/GenBank/DDBJ whole genome shotgun (WGS) entry which is preliminary data.</text>
</comment>
<sequence>MDIPGYIHLFSVLDAIALALLVASAIAIGWRIDRLDTPHQSVAVLMGAYRREWMRQFVSRQPRIFDANIIDSLRQGTSFFASACMIAIGGGLALLGNSERLLGLAQDLTLETAPVVVLEVKILVVILFISDAFLKFVWAHRLFGYCAIVMAAVPNQPEDPLAYARAEQAADINISAARSFNRGLRSVYFSLAALAWILGAVPLLVATAMAVLVLWRREFASNSRAVILKGMPGR</sequence>